<name>K9ZMB9_ANACC</name>
<accession>K9ZMB9</accession>
<organism evidence="1 2">
    <name type="scientific">Anabaena cylindrica (strain ATCC 27899 / PCC 7122)</name>
    <dbReference type="NCBI Taxonomy" id="272123"/>
    <lineage>
        <taxon>Bacteria</taxon>
        <taxon>Bacillati</taxon>
        <taxon>Cyanobacteriota</taxon>
        <taxon>Cyanophyceae</taxon>
        <taxon>Nostocales</taxon>
        <taxon>Nostocaceae</taxon>
        <taxon>Anabaena</taxon>
    </lineage>
</organism>
<evidence type="ECO:0000313" key="2">
    <source>
        <dbReference type="Proteomes" id="UP000010474"/>
    </source>
</evidence>
<dbReference type="KEGG" id="acy:Anacy_4587"/>
<sequence>MHQYLSISKRDANLVAIVAVYLERMFAKCEIGKKLSQSPNHNTDQGKDSEYLI</sequence>
<keyword evidence="2" id="KW-1185">Reference proteome</keyword>
<protein>
    <submittedName>
        <fullName evidence="1">Uncharacterized protein</fullName>
    </submittedName>
</protein>
<dbReference type="EMBL" id="CP003659">
    <property type="protein sequence ID" value="AFZ59939.1"/>
    <property type="molecule type" value="Genomic_DNA"/>
</dbReference>
<dbReference type="Proteomes" id="UP000010474">
    <property type="component" value="Chromosome"/>
</dbReference>
<proteinExistence type="predicted"/>
<reference evidence="2" key="1">
    <citation type="journal article" date="2013" name="Proc. Natl. Acad. Sci. U.S.A.">
        <title>Improving the coverage of the cyanobacterial phylum using diversity-driven genome sequencing.</title>
        <authorList>
            <person name="Shih P.M."/>
            <person name="Wu D."/>
            <person name="Latifi A."/>
            <person name="Axen S.D."/>
            <person name="Fewer D.P."/>
            <person name="Talla E."/>
            <person name="Calteau A."/>
            <person name="Cai F."/>
            <person name="Tandeau de Marsac N."/>
            <person name="Rippka R."/>
            <person name="Herdman M."/>
            <person name="Sivonen K."/>
            <person name="Coursin T."/>
            <person name="Laurent T."/>
            <person name="Goodwin L."/>
            <person name="Nolan M."/>
            <person name="Davenport K.W."/>
            <person name="Han C.S."/>
            <person name="Rubin E.M."/>
            <person name="Eisen J.A."/>
            <person name="Woyke T."/>
            <person name="Gugger M."/>
            <person name="Kerfeld C.A."/>
        </authorList>
    </citation>
    <scope>NUCLEOTIDE SEQUENCE [LARGE SCALE GENOMIC DNA]</scope>
    <source>
        <strain evidence="2">ATCC 27899 / PCC 7122</strain>
    </source>
</reference>
<dbReference type="AlphaFoldDB" id="K9ZMB9"/>
<gene>
    <name evidence="1" type="ordered locus">Anacy_4587</name>
</gene>
<evidence type="ECO:0000313" key="1">
    <source>
        <dbReference type="EMBL" id="AFZ59939.1"/>
    </source>
</evidence>
<dbReference type="HOGENOM" id="CLU_3057881_0_0_3"/>